<comment type="caution">
    <text evidence="2">The sequence shown here is derived from an EMBL/GenBank/DDBJ whole genome shotgun (WGS) entry which is preliminary data.</text>
</comment>
<gene>
    <name evidence="2" type="ORF">DX873_09125</name>
</gene>
<sequence>MKFNLSLFVALFLILTASAQNKYEREFRIAKSDFPQTAWEQINSYLEDAKRVRFYRETDSVKQSFEAKFKKGKLHYSIEFNNKGELEDVEFIINKNDIPELTWSQIKAYLNSKFNKPRIKKIQQQYPAGTSEASQVLREAFQNLLLPYIKYEIVFTGKTEKGFQTYEGLFNADGKLVNLRKSISARYDHILY</sequence>
<proteinExistence type="predicted"/>
<evidence type="ECO:0000313" key="3">
    <source>
        <dbReference type="Proteomes" id="UP000261828"/>
    </source>
</evidence>
<organism evidence="2 3">
    <name type="scientific">Flagellimonas nanhaiensis</name>
    <dbReference type="NCBI Taxonomy" id="2292706"/>
    <lineage>
        <taxon>Bacteria</taxon>
        <taxon>Pseudomonadati</taxon>
        <taxon>Bacteroidota</taxon>
        <taxon>Flavobacteriia</taxon>
        <taxon>Flavobacteriales</taxon>
        <taxon>Flavobacteriaceae</taxon>
        <taxon>Flagellimonas</taxon>
    </lineage>
</organism>
<feature type="signal peptide" evidence="1">
    <location>
        <begin position="1"/>
        <end position="19"/>
    </location>
</feature>
<reference evidence="2 3" key="1">
    <citation type="submission" date="2018-08" db="EMBL/GenBank/DDBJ databases">
        <title>Muricauda nanhaiensis sp. nov., isolated from seawater of the South China Sea.</title>
        <authorList>
            <person name="Dang Y."/>
        </authorList>
    </citation>
    <scope>NUCLEOTIDE SEQUENCE [LARGE SCALE GENOMIC DNA]</scope>
    <source>
        <strain evidence="2 3">SM1704</strain>
    </source>
</reference>
<keyword evidence="3" id="KW-1185">Reference proteome</keyword>
<dbReference type="RefSeq" id="WP_116184144.1">
    <property type="nucleotide sequence ID" value="NZ_QTJX01000002.1"/>
</dbReference>
<accession>A0A371JPU0</accession>
<feature type="chain" id="PRO_5016878307" description="PepSY domain-containing protein" evidence="1">
    <location>
        <begin position="20"/>
        <end position="192"/>
    </location>
</feature>
<dbReference type="OrthoDB" id="943438at2"/>
<evidence type="ECO:0000256" key="1">
    <source>
        <dbReference type="SAM" id="SignalP"/>
    </source>
</evidence>
<protein>
    <recommendedName>
        <fullName evidence="4">PepSY domain-containing protein</fullName>
    </recommendedName>
</protein>
<dbReference type="SUPFAM" id="SSF160574">
    <property type="entry name" value="BT0923-like"/>
    <property type="match status" value="1"/>
</dbReference>
<evidence type="ECO:0008006" key="4">
    <source>
        <dbReference type="Google" id="ProtNLM"/>
    </source>
</evidence>
<dbReference type="EMBL" id="QTJX01000002">
    <property type="protein sequence ID" value="RDY59530.1"/>
    <property type="molecule type" value="Genomic_DNA"/>
</dbReference>
<dbReference type="Gene3D" id="3.40.1420.30">
    <property type="match status" value="1"/>
</dbReference>
<keyword evidence="1" id="KW-0732">Signal</keyword>
<name>A0A371JPU0_9FLAO</name>
<evidence type="ECO:0000313" key="2">
    <source>
        <dbReference type="EMBL" id="RDY59530.1"/>
    </source>
</evidence>
<dbReference type="AlphaFoldDB" id="A0A371JPU0"/>
<dbReference type="Proteomes" id="UP000261828">
    <property type="component" value="Unassembled WGS sequence"/>
</dbReference>